<feature type="region of interest" description="Disordered" evidence="1">
    <location>
        <begin position="17"/>
        <end position="139"/>
    </location>
</feature>
<gene>
    <name evidence="2" type="ORF">GTS_00240</name>
</gene>
<dbReference type="EMBL" id="BJFL01000001">
    <property type="protein sequence ID" value="GDY28391.1"/>
    <property type="molecule type" value="Genomic_DNA"/>
</dbReference>
<name>A0A4D4IW28_9PSEU</name>
<protein>
    <submittedName>
        <fullName evidence="2">Uncharacterized protein</fullName>
    </submittedName>
</protein>
<dbReference type="AlphaFoldDB" id="A0A4D4IW28"/>
<evidence type="ECO:0000256" key="1">
    <source>
        <dbReference type="SAM" id="MobiDB-lite"/>
    </source>
</evidence>
<feature type="compositionally biased region" description="Basic residues" evidence="1">
    <location>
        <begin position="79"/>
        <end position="93"/>
    </location>
</feature>
<evidence type="ECO:0000313" key="3">
    <source>
        <dbReference type="Proteomes" id="UP000298860"/>
    </source>
</evidence>
<sequence>MPCVHLRLSTVAFPEYPTGLATNRPAAYPPDSRRPGAGGRCPENRTSKPLVALATDAGGAGARPHTVCREPGPDAGFARRPHHTAGRRSRRVRGTVVGKDPAMPPQVDQSPEAPRTRGPLPVTVPLPDTGTRLITSHAN</sequence>
<accession>A0A4D4IW28</accession>
<organism evidence="2 3">
    <name type="scientific">Gandjariella thermophila</name>
    <dbReference type="NCBI Taxonomy" id="1931992"/>
    <lineage>
        <taxon>Bacteria</taxon>
        <taxon>Bacillati</taxon>
        <taxon>Actinomycetota</taxon>
        <taxon>Actinomycetes</taxon>
        <taxon>Pseudonocardiales</taxon>
        <taxon>Pseudonocardiaceae</taxon>
        <taxon>Gandjariella</taxon>
    </lineage>
</organism>
<reference evidence="3" key="1">
    <citation type="submission" date="2019-04" db="EMBL/GenBank/DDBJ databases">
        <title>Draft genome sequence of Pseudonocardiaceae bacterium SL3-2-4.</title>
        <authorList>
            <person name="Ningsih F."/>
            <person name="Yokota A."/>
            <person name="Sakai Y."/>
            <person name="Nanatani K."/>
            <person name="Yabe S."/>
            <person name="Oetari A."/>
            <person name="Sjamsuridzal W."/>
        </authorList>
    </citation>
    <scope>NUCLEOTIDE SEQUENCE [LARGE SCALE GENOMIC DNA]</scope>
    <source>
        <strain evidence="3">SL3-2-4</strain>
    </source>
</reference>
<proteinExistence type="predicted"/>
<comment type="caution">
    <text evidence="2">The sequence shown here is derived from an EMBL/GenBank/DDBJ whole genome shotgun (WGS) entry which is preliminary data.</text>
</comment>
<dbReference type="Proteomes" id="UP000298860">
    <property type="component" value="Unassembled WGS sequence"/>
</dbReference>
<keyword evidence="3" id="KW-1185">Reference proteome</keyword>
<evidence type="ECO:0000313" key="2">
    <source>
        <dbReference type="EMBL" id="GDY28391.1"/>
    </source>
</evidence>